<comment type="caution">
    <text evidence="1">The sequence shown here is derived from an EMBL/GenBank/DDBJ whole genome shotgun (WGS) entry which is preliminary data.</text>
</comment>
<protein>
    <submittedName>
        <fullName evidence="1">Uncharacterized protein</fullName>
    </submittedName>
</protein>
<sequence length="83" mass="8886">MEKKSDTDGICGMTKEGLTACAPFVTTQSTAPPSPECCLALPKANFQCFCAFKNSGLLGFYGIDFNQAMQLPTKCKLPNSSHC</sequence>
<accession>A0ACC0YCL3</accession>
<organism evidence="1 2">
    <name type="scientific">Pistacia integerrima</name>
    <dbReference type="NCBI Taxonomy" id="434235"/>
    <lineage>
        <taxon>Eukaryota</taxon>
        <taxon>Viridiplantae</taxon>
        <taxon>Streptophyta</taxon>
        <taxon>Embryophyta</taxon>
        <taxon>Tracheophyta</taxon>
        <taxon>Spermatophyta</taxon>
        <taxon>Magnoliopsida</taxon>
        <taxon>eudicotyledons</taxon>
        <taxon>Gunneridae</taxon>
        <taxon>Pentapetalae</taxon>
        <taxon>rosids</taxon>
        <taxon>malvids</taxon>
        <taxon>Sapindales</taxon>
        <taxon>Anacardiaceae</taxon>
        <taxon>Pistacia</taxon>
    </lineage>
</organism>
<dbReference type="Proteomes" id="UP001163603">
    <property type="component" value="Chromosome 7"/>
</dbReference>
<gene>
    <name evidence="1" type="ORF">Pint_25901</name>
</gene>
<evidence type="ECO:0000313" key="2">
    <source>
        <dbReference type="Proteomes" id="UP001163603"/>
    </source>
</evidence>
<keyword evidence="2" id="KW-1185">Reference proteome</keyword>
<dbReference type="EMBL" id="CM047742">
    <property type="protein sequence ID" value="KAJ0034158.1"/>
    <property type="molecule type" value="Genomic_DNA"/>
</dbReference>
<reference evidence="2" key="1">
    <citation type="journal article" date="2023" name="G3 (Bethesda)">
        <title>Genome assembly and association tests identify interacting loci associated with vigor, precocity, and sex in interspecific pistachio rootstocks.</title>
        <authorList>
            <person name="Palmer W."/>
            <person name="Jacygrad E."/>
            <person name="Sagayaradj S."/>
            <person name="Cavanaugh K."/>
            <person name="Han R."/>
            <person name="Bertier L."/>
            <person name="Beede B."/>
            <person name="Kafkas S."/>
            <person name="Golino D."/>
            <person name="Preece J."/>
            <person name="Michelmore R."/>
        </authorList>
    </citation>
    <scope>NUCLEOTIDE SEQUENCE [LARGE SCALE GENOMIC DNA]</scope>
</reference>
<name>A0ACC0YCL3_9ROSI</name>
<proteinExistence type="predicted"/>
<evidence type="ECO:0000313" key="1">
    <source>
        <dbReference type="EMBL" id="KAJ0034158.1"/>
    </source>
</evidence>